<accession>A0AAQ0HLG7</accession>
<keyword evidence="5 8" id="KW-0732">Signal</keyword>
<comment type="caution">
    <text evidence="9">The sequence shown here is derived from an EMBL/GenBank/DDBJ whole genome shotgun (WGS) entry which is preliminary data.</text>
</comment>
<proteinExistence type="inferred from homology"/>
<evidence type="ECO:0000256" key="3">
    <source>
        <dbReference type="ARBA" id="ARBA00022452"/>
    </source>
</evidence>
<name>A0AAQ0HLG7_PARVE</name>
<evidence type="ECO:0000256" key="4">
    <source>
        <dbReference type="ARBA" id="ARBA00022692"/>
    </source>
</evidence>
<dbReference type="Proteomes" id="UP000256794">
    <property type="component" value="Unassembled WGS sequence"/>
</dbReference>
<evidence type="ECO:0000256" key="6">
    <source>
        <dbReference type="ARBA" id="ARBA00023136"/>
    </source>
</evidence>
<dbReference type="GO" id="GO:0015483">
    <property type="term" value="F:long-chain fatty acid transporting porin activity"/>
    <property type="evidence" value="ECO:0007669"/>
    <property type="project" value="TreeGrafter"/>
</dbReference>
<dbReference type="PANTHER" id="PTHR35093:SF8">
    <property type="entry name" value="OUTER MEMBRANE PROTEIN NMB0088-RELATED"/>
    <property type="match status" value="1"/>
</dbReference>
<organism evidence="9 10">
    <name type="scientific">Paracoccus versutus</name>
    <name type="common">Thiobacillus versutus</name>
    <dbReference type="NCBI Taxonomy" id="34007"/>
    <lineage>
        <taxon>Bacteria</taxon>
        <taxon>Pseudomonadati</taxon>
        <taxon>Pseudomonadota</taxon>
        <taxon>Alphaproteobacteria</taxon>
        <taxon>Rhodobacterales</taxon>
        <taxon>Paracoccaceae</taxon>
        <taxon>Paracoccus</taxon>
    </lineage>
</organism>
<evidence type="ECO:0000256" key="8">
    <source>
        <dbReference type="SAM" id="SignalP"/>
    </source>
</evidence>
<evidence type="ECO:0000313" key="10">
    <source>
        <dbReference type="Proteomes" id="UP000256794"/>
    </source>
</evidence>
<protein>
    <submittedName>
        <fullName evidence="9">Long-subunit fatty acid transport protein</fullName>
    </submittedName>
</protein>
<dbReference type="AlphaFoldDB" id="A0AAQ0HLG7"/>
<feature type="signal peptide" evidence="8">
    <location>
        <begin position="1"/>
        <end position="20"/>
    </location>
</feature>
<evidence type="ECO:0000256" key="7">
    <source>
        <dbReference type="ARBA" id="ARBA00023237"/>
    </source>
</evidence>
<sequence>MKRIVTGIGALLASAAPVLAGGIERAPQSLAPLFEQGNYAELSFGGVNPDVQGTDAAGFGTGDVAQGYGFFGLAYKHQFTDNLSGAIIVEQPFGADVRYPMLAAPSPLMDVLDGTAVEVNSTTYTALLRYKFDNNFSVHGGIRGSHADGKVRLRGTGYGGAPPAGVSGYDLDLDGAWGMGWVAGVAYEMPEIAARVSLTYNSPITHDFKMHEGFSGTEIAADDYEVKTPRSWTLEGQTGIAADTLLFGSIRWVKWSEFKVENLVFPRPTPLGDVPLVEVEDTTTYTIGVGRKFTENWSGSISFLYEPSEGDTVSPLAPVNGRKGVTLAAVYTMDNIKITTGINYTKLGDATLGVGPSGNKREVARMDDGDAWGIGVRIGYSF</sequence>
<dbReference type="Gene3D" id="2.40.160.60">
    <property type="entry name" value="Outer membrane protein transport protein (OMPP1/FadL/TodX)"/>
    <property type="match status" value="1"/>
</dbReference>
<keyword evidence="7" id="KW-0998">Cell outer membrane</keyword>
<reference evidence="9 10" key="1">
    <citation type="submission" date="2018-08" db="EMBL/GenBank/DDBJ databases">
        <title>Genomic Encyclopedia of Archaeal and Bacterial Type Strains, Phase II (KMG-II): from individual species to whole genera.</title>
        <authorList>
            <person name="Goeker M."/>
        </authorList>
    </citation>
    <scope>NUCLEOTIDE SEQUENCE [LARGE SCALE GENOMIC DNA]</scope>
    <source>
        <strain evidence="9 10">DSM 582</strain>
    </source>
</reference>
<dbReference type="EMBL" id="QUMX01000001">
    <property type="protein sequence ID" value="REG57130.1"/>
    <property type="molecule type" value="Genomic_DNA"/>
</dbReference>
<keyword evidence="3" id="KW-1134">Transmembrane beta strand</keyword>
<keyword evidence="4" id="KW-0812">Transmembrane</keyword>
<evidence type="ECO:0000256" key="5">
    <source>
        <dbReference type="ARBA" id="ARBA00022729"/>
    </source>
</evidence>
<evidence type="ECO:0000256" key="1">
    <source>
        <dbReference type="ARBA" id="ARBA00004571"/>
    </source>
</evidence>
<feature type="chain" id="PRO_5042856868" evidence="8">
    <location>
        <begin position="21"/>
        <end position="382"/>
    </location>
</feature>
<comment type="similarity">
    <text evidence="2">Belongs to the OmpP1/FadL family.</text>
</comment>
<gene>
    <name evidence="9" type="ORF">ATH84_1001177</name>
</gene>
<keyword evidence="6" id="KW-0472">Membrane</keyword>
<dbReference type="GO" id="GO:0009279">
    <property type="term" value="C:cell outer membrane"/>
    <property type="evidence" value="ECO:0007669"/>
    <property type="project" value="UniProtKB-SubCell"/>
</dbReference>
<dbReference type="Pfam" id="PF03349">
    <property type="entry name" value="Toluene_X"/>
    <property type="match status" value="1"/>
</dbReference>
<dbReference type="InterPro" id="IPR005017">
    <property type="entry name" value="OMPP1/FadL/TodX"/>
</dbReference>
<dbReference type="SUPFAM" id="SSF56935">
    <property type="entry name" value="Porins"/>
    <property type="match status" value="1"/>
</dbReference>
<evidence type="ECO:0000256" key="2">
    <source>
        <dbReference type="ARBA" id="ARBA00008163"/>
    </source>
</evidence>
<evidence type="ECO:0000313" key="9">
    <source>
        <dbReference type="EMBL" id="REG57130.1"/>
    </source>
</evidence>
<comment type="subcellular location">
    <subcellularLocation>
        <location evidence="1">Cell outer membrane</location>
        <topology evidence="1">Multi-pass membrane protein</topology>
    </subcellularLocation>
</comment>
<dbReference type="PANTHER" id="PTHR35093">
    <property type="entry name" value="OUTER MEMBRANE PROTEIN NMB0088-RELATED"/>
    <property type="match status" value="1"/>
</dbReference>
<dbReference type="RefSeq" id="WP_036750186.1">
    <property type="nucleotide sequence ID" value="NZ_CP035284.1"/>
</dbReference>
<keyword evidence="10" id="KW-1185">Reference proteome</keyword>